<evidence type="ECO:0000259" key="9">
    <source>
        <dbReference type="Pfam" id="PF01850"/>
    </source>
</evidence>
<dbReference type="EMBL" id="JBHMAJ010000007">
    <property type="protein sequence ID" value="MFB9825086.1"/>
    <property type="molecule type" value="Genomic_DNA"/>
</dbReference>
<dbReference type="GO" id="GO:0004518">
    <property type="term" value="F:nuclease activity"/>
    <property type="evidence" value="ECO:0007669"/>
    <property type="project" value="UniProtKB-KW"/>
</dbReference>
<comment type="function">
    <text evidence="8">Toxic component of a toxin-antitoxin (TA) system. An RNase.</text>
</comment>
<keyword evidence="6 8" id="KW-0460">Magnesium</keyword>
<dbReference type="PANTHER" id="PTHR33653">
    <property type="entry name" value="RIBONUCLEASE VAPC2"/>
    <property type="match status" value="1"/>
</dbReference>
<comment type="similarity">
    <text evidence="7 8">Belongs to the PINc/VapC protein family.</text>
</comment>
<keyword evidence="8" id="KW-0800">Toxin</keyword>
<dbReference type="InterPro" id="IPR022907">
    <property type="entry name" value="VapC_family"/>
</dbReference>
<keyword evidence="11" id="KW-1185">Reference proteome</keyword>
<dbReference type="EC" id="3.1.-.-" evidence="8"/>
<evidence type="ECO:0000313" key="10">
    <source>
        <dbReference type="EMBL" id="MFB9825086.1"/>
    </source>
</evidence>
<proteinExistence type="inferred from homology"/>
<evidence type="ECO:0000256" key="7">
    <source>
        <dbReference type="ARBA" id="ARBA00038093"/>
    </source>
</evidence>
<gene>
    <name evidence="8" type="primary">vapC</name>
    <name evidence="10" type="ORF">ACFFOL_13020</name>
</gene>
<dbReference type="Pfam" id="PF01850">
    <property type="entry name" value="PIN"/>
    <property type="match status" value="1"/>
</dbReference>
<evidence type="ECO:0000256" key="8">
    <source>
        <dbReference type="HAMAP-Rule" id="MF_00265"/>
    </source>
</evidence>
<dbReference type="AlphaFoldDB" id="A0ABD5MSU8"/>
<sequence>MVFLDSSTIIQYLRGDETVRDYIDGREPWWTSTICVYEVINGRLGRGQTDVMGVREEFGGVQALELNESIALEAARLQDELVSDGSRLATADILVAATARTTGDELVVADADFQTAPLQDVMTVTNLRD</sequence>
<dbReference type="Proteomes" id="UP001589595">
    <property type="component" value="Unassembled WGS sequence"/>
</dbReference>
<keyword evidence="2 8" id="KW-1277">Toxin-antitoxin system</keyword>
<accession>A0ABD5MSU8</accession>
<keyword evidence="4 8" id="KW-0479">Metal-binding</keyword>
<evidence type="ECO:0000256" key="2">
    <source>
        <dbReference type="ARBA" id="ARBA00022649"/>
    </source>
</evidence>
<name>A0ABD5MSU8_9EURY</name>
<keyword evidence="3 8" id="KW-0540">Nuclease</keyword>
<dbReference type="GO" id="GO:0000287">
    <property type="term" value="F:magnesium ion binding"/>
    <property type="evidence" value="ECO:0007669"/>
    <property type="project" value="UniProtKB-UniRule"/>
</dbReference>
<organism evidence="10 11">
    <name type="scientific">Halobaculum roseum</name>
    <dbReference type="NCBI Taxonomy" id="2175149"/>
    <lineage>
        <taxon>Archaea</taxon>
        <taxon>Methanobacteriati</taxon>
        <taxon>Methanobacteriota</taxon>
        <taxon>Stenosarchaea group</taxon>
        <taxon>Halobacteria</taxon>
        <taxon>Halobacteriales</taxon>
        <taxon>Haloferacaceae</taxon>
        <taxon>Halobaculum</taxon>
    </lineage>
</organism>
<evidence type="ECO:0000256" key="6">
    <source>
        <dbReference type="ARBA" id="ARBA00022842"/>
    </source>
</evidence>
<dbReference type="RefSeq" id="WP_222922902.1">
    <property type="nucleotide sequence ID" value="NZ_CP082286.1"/>
</dbReference>
<dbReference type="GeneID" id="67210271"/>
<evidence type="ECO:0000256" key="4">
    <source>
        <dbReference type="ARBA" id="ARBA00022723"/>
    </source>
</evidence>
<evidence type="ECO:0000256" key="1">
    <source>
        <dbReference type="ARBA" id="ARBA00001946"/>
    </source>
</evidence>
<dbReference type="GO" id="GO:0090729">
    <property type="term" value="F:toxin activity"/>
    <property type="evidence" value="ECO:0007669"/>
    <property type="project" value="UniProtKB-KW"/>
</dbReference>
<protein>
    <recommendedName>
        <fullName evidence="8">Ribonuclease VapC</fullName>
        <shortName evidence="8">RNase VapC</shortName>
        <ecNumber evidence="8">3.1.-.-</ecNumber>
    </recommendedName>
    <alternativeName>
        <fullName evidence="8">Putative toxin VapC</fullName>
    </alternativeName>
</protein>
<evidence type="ECO:0000313" key="11">
    <source>
        <dbReference type="Proteomes" id="UP001589595"/>
    </source>
</evidence>
<dbReference type="Gene3D" id="3.40.50.1010">
    <property type="entry name" value="5'-nuclease"/>
    <property type="match status" value="1"/>
</dbReference>
<dbReference type="PANTHER" id="PTHR33653:SF1">
    <property type="entry name" value="RIBONUCLEASE VAPC2"/>
    <property type="match status" value="1"/>
</dbReference>
<dbReference type="InterPro" id="IPR029060">
    <property type="entry name" value="PIN-like_dom_sf"/>
</dbReference>
<dbReference type="SUPFAM" id="SSF88723">
    <property type="entry name" value="PIN domain-like"/>
    <property type="match status" value="1"/>
</dbReference>
<dbReference type="GO" id="GO:0016787">
    <property type="term" value="F:hydrolase activity"/>
    <property type="evidence" value="ECO:0007669"/>
    <property type="project" value="UniProtKB-KW"/>
</dbReference>
<dbReference type="InterPro" id="IPR002716">
    <property type="entry name" value="PIN_dom"/>
</dbReference>
<dbReference type="InterPro" id="IPR050556">
    <property type="entry name" value="Type_II_TA_system_RNase"/>
</dbReference>
<reference evidence="10" key="1">
    <citation type="submission" date="2024-09" db="EMBL/GenBank/DDBJ databases">
        <authorList>
            <person name="Sun Q."/>
        </authorList>
    </citation>
    <scope>NUCLEOTIDE SEQUENCE [LARGE SCALE GENOMIC DNA]</scope>
    <source>
        <strain evidence="10">JCM 31273</strain>
    </source>
</reference>
<comment type="cofactor">
    <cofactor evidence="1 8">
        <name>Mg(2+)</name>
        <dbReference type="ChEBI" id="CHEBI:18420"/>
    </cofactor>
</comment>
<evidence type="ECO:0000256" key="5">
    <source>
        <dbReference type="ARBA" id="ARBA00022801"/>
    </source>
</evidence>
<keyword evidence="5 8" id="KW-0378">Hydrolase</keyword>
<evidence type="ECO:0000256" key="3">
    <source>
        <dbReference type="ARBA" id="ARBA00022722"/>
    </source>
</evidence>
<feature type="binding site" evidence="8">
    <location>
        <position position="92"/>
    </location>
    <ligand>
        <name>Mg(2+)</name>
        <dbReference type="ChEBI" id="CHEBI:18420"/>
    </ligand>
</feature>
<comment type="caution">
    <text evidence="10">The sequence shown here is derived from an EMBL/GenBank/DDBJ whole genome shotgun (WGS) entry which is preliminary data.</text>
</comment>
<dbReference type="HAMAP" id="MF_00265">
    <property type="entry name" value="VapC_Nob1"/>
    <property type="match status" value="1"/>
</dbReference>
<feature type="domain" description="PIN" evidence="9">
    <location>
        <begin position="2"/>
        <end position="114"/>
    </location>
</feature>
<feature type="binding site" evidence="8">
    <location>
        <position position="5"/>
    </location>
    <ligand>
        <name>Mg(2+)</name>
        <dbReference type="ChEBI" id="CHEBI:18420"/>
    </ligand>
</feature>